<organism evidence="2 3">
    <name type="scientific">Rhizocola hellebori</name>
    <dbReference type="NCBI Taxonomy" id="1392758"/>
    <lineage>
        <taxon>Bacteria</taxon>
        <taxon>Bacillati</taxon>
        <taxon>Actinomycetota</taxon>
        <taxon>Actinomycetes</taxon>
        <taxon>Micromonosporales</taxon>
        <taxon>Micromonosporaceae</taxon>
        <taxon>Rhizocola</taxon>
    </lineage>
</organism>
<evidence type="ECO:0000259" key="1">
    <source>
        <dbReference type="Pfam" id="PF10022"/>
    </source>
</evidence>
<proteinExistence type="predicted"/>
<name>A0A8J3Q8P8_9ACTN</name>
<sequence>MTTRQHWVDLADRMLAAAAPFASPGHARIAFPGPQGGYGHDVDGLEGFARTFLLAGFRIAGERGAGLDELADRYMAGIAAGTDPASPERWVRLDEHPQAKVEAASIALILDLTRPWIWDRLKPEVQERVVEYLSPAVGDPTYPRINWVWFRLVVQTFLRSVGGPWSAGEMAEDLATHDTFQRADGWMSDGPERSYDHYVGWALHLYPALWARMAGAADFAAPRRERDVAMLDRFLLDAVALVGADGSPLIQGRSLIYRFAAAAPFWVGALAEVPSLSPGLLRRAATGVLSHFTAHSVPDERGLLTLGWHGAWPRLAQSYSGPGSPYWASKGLLGLALPADHPVWTSAELPLPVEEGDTLRTVGAPGWLISATRADGIVRVLNHGTDHAVEGSTGGDSPLYARLGYSTATSPILDESGWVTPLDQSVTLVDDAGRATHRAGMSTVPPRLQDGLGIVGSTTQAHWVDPHPGQPDHGSGRKGDVQAAGCLTVFSLARGAWELRLSRVDTLAAGVEAKTLRLRVGGWPVAGRGEVRIATGSVTATGDGLTSRAHCATGEGVAGITRRADGGPLGGRVSVPWLEYPVRLGAWIACLIELSGGDQPPDRQGCRVVLTQREHDLDVRIDWPDGVQTLTCLENTNNPGHAIGAAHQHTGPASGPD</sequence>
<feature type="domain" description="DUF2264" evidence="1">
    <location>
        <begin position="3"/>
        <end position="350"/>
    </location>
</feature>
<keyword evidence="3" id="KW-1185">Reference proteome</keyword>
<comment type="caution">
    <text evidence="2">The sequence shown here is derived from an EMBL/GenBank/DDBJ whole genome shotgun (WGS) entry which is preliminary data.</text>
</comment>
<dbReference type="InterPro" id="IPR016624">
    <property type="entry name" value="UCP014753"/>
</dbReference>
<dbReference type="RefSeq" id="WP_203909351.1">
    <property type="nucleotide sequence ID" value="NZ_BONY01000019.1"/>
</dbReference>
<protein>
    <recommendedName>
        <fullName evidence="1">DUF2264 domain-containing protein</fullName>
    </recommendedName>
</protein>
<dbReference type="Proteomes" id="UP000612899">
    <property type="component" value="Unassembled WGS sequence"/>
</dbReference>
<dbReference type="PANTHER" id="PTHR35339">
    <property type="entry name" value="LINALOOL DEHYDRATASE_ISOMERASE DOMAIN-CONTAINING PROTEIN"/>
    <property type="match status" value="1"/>
</dbReference>
<dbReference type="EMBL" id="BONY01000019">
    <property type="protein sequence ID" value="GIH05509.1"/>
    <property type="molecule type" value="Genomic_DNA"/>
</dbReference>
<evidence type="ECO:0000313" key="3">
    <source>
        <dbReference type="Proteomes" id="UP000612899"/>
    </source>
</evidence>
<dbReference type="Pfam" id="PF10022">
    <property type="entry name" value="DUF2264"/>
    <property type="match status" value="1"/>
</dbReference>
<gene>
    <name evidence="2" type="ORF">Rhe02_35760</name>
</gene>
<evidence type="ECO:0000313" key="2">
    <source>
        <dbReference type="EMBL" id="GIH05509.1"/>
    </source>
</evidence>
<dbReference type="InterPro" id="IPR049349">
    <property type="entry name" value="DUF2264_N"/>
</dbReference>
<dbReference type="PANTHER" id="PTHR35339:SF4">
    <property type="entry name" value="LINALOOL DEHYDRATASE_ISOMERASE DOMAIN-CONTAINING PROTEIN"/>
    <property type="match status" value="1"/>
</dbReference>
<dbReference type="AlphaFoldDB" id="A0A8J3Q8P8"/>
<reference evidence="2" key="1">
    <citation type="submission" date="2021-01" db="EMBL/GenBank/DDBJ databases">
        <title>Whole genome shotgun sequence of Rhizocola hellebori NBRC 109834.</title>
        <authorList>
            <person name="Komaki H."/>
            <person name="Tamura T."/>
        </authorList>
    </citation>
    <scope>NUCLEOTIDE SEQUENCE</scope>
    <source>
        <strain evidence="2">NBRC 109834</strain>
    </source>
</reference>
<accession>A0A8J3Q8P8</accession>